<sequence length="266" mass="29883">MVRPEMKVSEVLQRWPELLEVLVEASPAFRRLHNPLLRRTMPRLVTVAQAARIAGMPPETLVSQLNAALGVETKPMEMPIASDSKLHTPPPPWLQTPVGAHLDVRPILEAGEEPFPKIMAAARTVKPGGRLVLEAPFEPLPLYRVLAKQGFSAWCEQLGAQHYRVHFYREPLPTQPEPTSSSSEPLTEADWQAHHAELTVDASWEPPLPMQRILEALAALEPGQRLLVHHVRRPIHLLARLEAEGYRYALRDLGPGRVDLLIEKPR</sequence>
<accession>F2NQR3</accession>
<evidence type="ECO:0000313" key="3">
    <source>
        <dbReference type="EMBL" id="AEB12277.1"/>
    </source>
</evidence>
<feature type="domain" description="DUF1858" evidence="1">
    <location>
        <begin position="4"/>
        <end position="62"/>
    </location>
</feature>
<proteinExistence type="predicted"/>
<evidence type="ECO:0000259" key="1">
    <source>
        <dbReference type="Pfam" id="PF08984"/>
    </source>
</evidence>
<feature type="domain" description="DUF2249" evidence="2">
    <location>
        <begin position="205"/>
        <end position="264"/>
    </location>
</feature>
<evidence type="ECO:0000259" key="2">
    <source>
        <dbReference type="Pfam" id="PF10006"/>
    </source>
</evidence>
<dbReference type="Gene3D" id="1.10.3910.10">
    <property type="entry name" value="SP0561-like"/>
    <property type="match status" value="1"/>
</dbReference>
<evidence type="ECO:0008006" key="5">
    <source>
        <dbReference type="Google" id="ProtNLM"/>
    </source>
</evidence>
<dbReference type="STRING" id="869210.Marky_1542"/>
<keyword evidence="4" id="KW-1185">Reference proteome</keyword>
<dbReference type="EMBL" id="CP002630">
    <property type="protein sequence ID" value="AEB12277.1"/>
    <property type="molecule type" value="Genomic_DNA"/>
</dbReference>
<dbReference type="AlphaFoldDB" id="F2NQR3"/>
<dbReference type="HOGENOM" id="CLU_1045112_0_0_0"/>
<dbReference type="InterPro" id="IPR015077">
    <property type="entry name" value="DUF1858"/>
</dbReference>
<evidence type="ECO:0000313" key="4">
    <source>
        <dbReference type="Proteomes" id="UP000007030"/>
    </source>
</evidence>
<dbReference type="eggNOG" id="COG4309">
    <property type="taxonomic scope" value="Bacteria"/>
</dbReference>
<name>F2NQR3_MARHT</name>
<dbReference type="InterPro" id="IPR038062">
    <property type="entry name" value="ScdA-like_N_sf"/>
</dbReference>
<dbReference type="Proteomes" id="UP000007030">
    <property type="component" value="Chromosome"/>
</dbReference>
<gene>
    <name evidence="3" type="ordered locus">Marky_1542</name>
</gene>
<feature type="domain" description="DUF2249" evidence="2">
    <location>
        <begin position="102"/>
        <end position="168"/>
    </location>
</feature>
<dbReference type="SUPFAM" id="SSF140683">
    <property type="entry name" value="SP0561-like"/>
    <property type="match status" value="1"/>
</dbReference>
<dbReference type="Pfam" id="PF10006">
    <property type="entry name" value="DUF2249"/>
    <property type="match status" value="2"/>
</dbReference>
<protein>
    <recommendedName>
        <fullName evidence="5">DUF2249 domain-containing protein</fullName>
    </recommendedName>
</protein>
<reference evidence="3 4" key="1">
    <citation type="journal article" date="2012" name="Stand. Genomic Sci.">
        <title>Complete genome sequence of the aerobic, heterotroph Marinithermus hydrothermalis type strain (T1(T)) from a deep-sea hydrothermal vent chimney.</title>
        <authorList>
            <person name="Copeland A."/>
            <person name="Gu W."/>
            <person name="Yasawong M."/>
            <person name="Lapidus A."/>
            <person name="Lucas S."/>
            <person name="Deshpande S."/>
            <person name="Pagani I."/>
            <person name="Tapia R."/>
            <person name="Cheng J.F."/>
            <person name="Goodwin L.A."/>
            <person name="Pitluck S."/>
            <person name="Liolios K."/>
            <person name="Ivanova N."/>
            <person name="Mavromatis K."/>
            <person name="Mikhailova N."/>
            <person name="Pati A."/>
            <person name="Chen A."/>
            <person name="Palaniappan K."/>
            <person name="Land M."/>
            <person name="Pan C."/>
            <person name="Brambilla E.M."/>
            <person name="Rohde M."/>
            <person name="Tindall B.J."/>
            <person name="Sikorski J."/>
            <person name="Goker M."/>
            <person name="Detter J.C."/>
            <person name="Bristow J."/>
            <person name="Eisen J.A."/>
            <person name="Markowitz V."/>
            <person name="Hugenholtz P."/>
            <person name="Kyrpides N.C."/>
            <person name="Klenk H.P."/>
            <person name="Woyke T."/>
        </authorList>
    </citation>
    <scope>NUCLEOTIDE SEQUENCE [LARGE SCALE GENOMIC DNA]</scope>
    <source>
        <strain evidence="4">DSM 14884 / JCM 11576 / T1</strain>
    </source>
</reference>
<dbReference type="KEGG" id="mhd:Marky_1542"/>
<organism evidence="3 4">
    <name type="scientific">Marinithermus hydrothermalis (strain DSM 14884 / JCM 11576 / T1)</name>
    <dbReference type="NCBI Taxonomy" id="869210"/>
    <lineage>
        <taxon>Bacteria</taxon>
        <taxon>Thermotogati</taxon>
        <taxon>Deinococcota</taxon>
        <taxon>Deinococci</taxon>
        <taxon>Thermales</taxon>
        <taxon>Thermaceae</taxon>
        <taxon>Marinithermus</taxon>
    </lineage>
</organism>
<dbReference type="InterPro" id="IPR018720">
    <property type="entry name" value="DUF2249"/>
</dbReference>
<dbReference type="Pfam" id="PF08984">
    <property type="entry name" value="DUF1858"/>
    <property type="match status" value="1"/>
</dbReference>